<accession>A0AC59Y556</accession>
<evidence type="ECO:0000313" key="1">
    <source>
        <dbReference type="EMBL" id="CAM9396108.1"/>
    </source>
</evidence>
<organism evidence="1 2">
    <name type="scientific">Rangifer tarandus platyrhynchus</name>
    <name type="common">Svalbard reindeer</name>
    <dbReference type="NCBI Taxonomy" id="3082113"/>
    <lineage>
        <taxon>Eukaryota</taxon>
        <taxon>Metazoa</taxon>
        <taxon>Chordata</taxon>
        <taxon>Craniata</taxon>
        <taxon>Vertebrata</taxon>
        <taxon>Euteleostomi</taxon>
        <taxon>Mammalia</taxon>
        <taxon>Eutheria</taxon>
        <taxon>Laurasiatheria</taxon>
        <taxon>Artiodactyla</taxon>
        <taxon>Ruminantia</taxon>
        <taxon>Pecora</taxon>
        <taxon>Cervidae</taxon>
        <taxon>Odocoileinae</taxon>
        <taxon>Rangifer</taxon>
    </lineage>
</organism>
<reference evidence="1" key="2">
    <citation type="submission" date="2025-03" db="EMBL/GenBank/DDBJ databases">
        <authorList>
            <consortium name="ELIXIR-Norway"/>
            <consortium name="Elixir Norway"/>
        </authorList>
    </citation>
    <scope>NUCLEOTIDE SEQUENCE</scope>
</reference>
<sequence>SSLPTPTPPPPQETIKQISELHLQDDSEAPVSTGPEEADIHFPTEPFMGLRVS</sequence>
<dbReference type="Proteomes" id="UP001162501">
    <property type="component" value="Chromosome 10"/>
</dbReference>
<evidence type="ECO:0000313" key="2">
    <source>
        <dbReference type="Proteomes" id="UP001162501"/>
    </source>
</evidence>
<name>A0AC59Y556_RANTA</name>
<dbReference type="EMBL" id="OX596094">
    <property type="protein sequence ID" value="CAM9396108.1"/>
    <property type="molecule type" value="Genomic_DNA"/>
</dbReference>
<gene>
    <name evidence="1" type="ORF">MRATA1EN22A_LOCUS1931</name>
</gene>
<reference evidence="1" key="1">
    <citation type="submission" date="2023-05" db="EMBL/GenBank/DDBJ databases">
        <authorList>
            <consortium name="ELIXIR-Norway"/>
        </authorList>
    </citation>
    <scope>NUCLEOTIDE SEQUENCE</scope>
</reference>
<feature type="non-terminal residue" evidence="1">
    <location>
        <position position="1"/>
    </location>
</feature>
<proteinExistence type="predicted"/>
<feature type="non-terminal residue" evidence="1">
    <location>
        <position position="53"/>
    </location>
</feature>
<protein>
    <submittedName>
        <fullName evidence="1">Uncharacterized protein</fullName>
    </submittedName>
</protein>